<dbReference type="InterPro" id="IPR050469">
    <property type="entry name" value="Diguanylate_Cyclase"/>
</dbReference>
<feature type="domain" description="GGDEF" evidence="5">
    <location>
        <begin position="237"/>
        <end position="372"/>
    </location>
</feature>
<dbReference type="InterPro" id="IPR001789">
    <property type="entry name" value="Sig_transdc_resp-reg_receiver"/>
</dbReference>
<dbReference type="InterPro" id="IPR000160">
    <property type="entry name" value="GGDEF_dom"/>
</dbReference>
<keyword evidence="3" id="KW-0597">Phosphoprotein</keyword>
<evidence type="ECO:0000256" key="2">
    <source>
        <dbReference type="ARBA" id="ARBA00034247"/>
    </source>
</evidence>
<dbReference type="Gene3D" id="3.40.50.2300">
    <property type="match status" value="1"/>
</dbReference>
<dbReference type="Proteomes" id="UP000598032">
    <property type="component" value="Unassembled WGS sequence"/>
</dbReference>
<dbReference type="Pfam" id="PF00990">
    <property type="entry name" value="GGDEF"/>
    <property type="match status" value="1"/>
</dbReference>
<protein>
    <recommendedName>
        <fullName evidence="1">diguanylate cyclase</fullName>
        <ecNumber evidence="1">2.7.7.65</ecNumber>
    </recommendedName>
</protein>
<evidence type="ECO:0000256" key="3">
    <source>
        <dbReference type="PROSITE-ProRule" id="PRU00169"/>
    </source>
</evidence>
<comment type="caution">
    <text evidence="6">The sequence shown here is derived from an EMBL/GenBank/DDBJ whole genome shotgun (WGS) entry which is preliminary data.</text>
</comment>
<evidence type="ECO:0000313" key="6">
    <source>
        <dbReference type="EMBL" id="CAD6540934.1"/>
    </source>
</evidence>
<evidence type="ECO:0000256" key="1">
    <source>
        <dbReference type="ARBA" id="ARBA00012528"/>
    </source>
</evidence>
<evidence type="ECO:0000313" key="7">
    <source>
        <dbReference type="Proteomes" id="UP000598032"/>
    </source>
</evidence>
<dbReference type="Gene3D" id="3.30.70.270">
    <property type="match status" value="1"/>
</dbReference>
<name>A0ABN7HYW3_9BURK</name>
<dbReference type="PROSITE" id="PS50887">
    <property type="entry name" value="GGDEF"/>
    <property type="match status" value="1"/>
</dbReference>
<comment type="catalytic activity">
    <reaction evidence="2">
        <text>2 GTP = 3',3'-c-di-GMP + 2 diphosphate</text>
        <dbReference type="Rhea" id="RHEA:24898"/>
        <dbReference type="ChEBI" id="CHEBI:33019"/>
        <dbReference type="ChEBI" id="CHEBI:37565"/>
        <dbReference type="ChEBI" id="CHEBI:58805"/>
        <dbReference type="EC" id="2.7.7.65"/>
    </reaction>
</comment>
<reference evidence="6 7" key="1">
    <citation type="submission" date="2020-10" db="EMBL/GenBank/DDBJ databases">
        <authorList>
            <person name="Peeters C."/>
        </authorList>
    </citation>
    <scope>NUCLEOTIDE SEQUENCE [LARGE SCALE GENOMIC DNA]</scope>
    <source>
        <strain evidence="6 7">LMG 28140</strain>
    </source>
</reference>
<dbReference type="SUPFAM" id="SSF52172">
    <property type="entry name" value="CheY-like"/>
    <property type="match status" value="1"/>
</dbReference>
<dbReference type="Pfam" id="PF00072">
    <property type="entry name" value="Response_reg"/>
    <property type="match status" value="1"/>
</dbReference>
<dbReference type="PANTHER" id="PTHR45138:SF9">
    <property type="entry name" value="DIGUANYLATE CYCLASE DGCM-RELATED"/>
    <property type="match status" value="1"/>
</dbReference>
<sequence length="372" mass="40234">MDTPEPKQNTAAPKLARHDANAQAPVLDGADASNLAVDDALARILGNPPAAECPIMVLLVDDQAIIAEAIRLALADEASVDFHYCASPEDAVMVAEDTRATVILQDLVMPGTDGLTLVRQYRQNPATRDIPIIVLSTKEEPLVKSAAFAAGANDYLVKLPDRIELIARIRYHSRSYLNLLQRDEAYQALRQSQQQLLATNLELQRLTHSDGLTGLSNRRYLDQYLSAEWRRGTRDKSVLGFLMIDVDNFKAYNDTYGHVAGDEVLKRVAQTVESCLGRSPDLAARFGGEEFAVVIPGTSSGGLRLLAEKIRLAIEGLGIPHSMSATGVVTISIGAAILVPSLDEPVTTLIEAADVALYRAKRDGKNQVAVTG</sequence>
<evidence type="ECO:0000259" key="4">
    <source>
        <dbReference type="PROSITE" id="PS50110"/>
    </source>
</evidence>
<dbReference type="EMBL" id="CAJHCP010000007">
    <property type="protein sequence ID" value="CAD6540934.1"/>
    <property type="molecule type" value="Genomic_DNA"/>
</dbReference>
<dbReference type="CDD" id="cd01949">
    <property type="entry name" value="GGDEF"/>
    <property type="match status" value="1"/>
</dbReference>
<accession>A0ABN7HYW3</accession>
<dbReference type="EC" id="2.7.7.65" evidence="1"/>
<dbReference type="InterPro" id="IPR029787">
    <property type="entry name" value="Nucleotide_cyclase"/>
</dbReference>
<dbReference type="PROSITE" id="PS50110">
    <property type="entry name" value="RESPONSE_REGULATORY"/>
    <property type="match status" value="1"/>
</dbReference>
<evidence type="ECO:0000259" key="5">
    <source>
        <dbReference type="PROSITE" id="PS50887"/>
    </source>
</evidence>
<keyword evidence="6" id="KW-0378">Hydrolase</keyword>
<dbReference type="NCBIfam" id="TIGR00254">
    <property type="entry name" value="GGDEF"/>
    <property type="match status" value="1"/>
</dbReference>
<feature type="domain" description="Response regulatory" evidence="4">
    <location>
        <begin position="56"/>
        <end position="173"/>
    </location>
</feature>
<feature type="modified residue" description="4-aspartylphosphate" evidence="3">
    <location>
        <position position="106"/>
    </location>
</feature>
<dbReference type="InterPro" id="IPR011006">
    <property type="entry name" value="CheY-like_superfamily"/>
</dbReference>
<dbReference type="SUPFAM" id="SSF55073">
    <property type="entry name" value="Nucleotide cyclase"/>
    <property type="match status" value="1"/>
</dbReference>
<keyword evidence="7" id="KW-1185">Reference proteome</keyword>
<organism evidence="6 7">
    <name type="scientific">Paraburkholderia metrosideri</name>
    <dbReference type="NCBI Taxonomy" id="580937"/>
    <lineage>
        <taxon>Bacteria</taxon>
        <taxon>Pseudomonadati</taxon>
        <taxon>Pseudomonadota</taxon>
        <taxon>Betaproteobacteria</taxon>
        <taxon>Burkholderiales</taxon>
        <taxon>Burkholderiaceae</taxon>
        <taxon>Paraburkholderia</taxon>
    </lineage>
</organism>
<dbReference type="SMART" id="SM00267">
    <property type="entry name" value="GGDEF"/>
    <property type="match status" value="1"/>
</dbReference>
<dbReference type="PANTHER" id="PTHR45138">
    <property type="entry name" value="REGULATORY COMPONENTS OF SENSORY TRANSDUCTION SYSTEM"/>
    <property type="match status" value="1"/>
</dbReference>
<gene>
    <name evidence="6" type="primary">cheB_4</name>
    <name evidence="6" type="ORF">LMG28140_03586</name>
</gene>
<proteinExistence type="predicted"/>
<dbReference type="RefSeq" id="WP_201643599.1">
    <property type="nucleotide sequence ID" value="NZ_CAJHCP010000007.1"/>
</dbReference>
<dbReference type="InterPro" id="IPR043128">
    <property type="entry name" value="Rev_trsase/Diguanyl_cyclase"/>
</dbReference>
<dbReference type="SMART" id="SM00448">
    <property type="entry name" value="REC"/>
    <property type="match status" value="1"/>
</dbReference>
<dbReference type="GO" id="GO:0050568">
    <property type="term" value="F:protein-glutamine glutaminase activity"/>
    <property type="evidence" value="ECO:0007669"/>
    <property type="project" value="UniProtKB-EC"/>
</dbReference>